<dbReference type="Pfam" id="PF00534">
    <property type="entry name" value="Glycos_transf_1"/>
    <property type="match status" value="1"/>
</dbReference>
<accession>A0A1F7U1X7</accession>
<comment type="caution">
    <text evidence="3">The sequence shown here is derived from an EMBL/GenBank/DDBJ whole genome shotgun (WGS) entry which is preliminary data.</text>
</comment>
<dbReference type="Proteomes" id="UP000177097">
    <property type="component" value="Unassembled WGS sequence"/>
</dbReference>
<dbReference type="CDD" id="cd03801">
    <property type="entry name" value="GT4_PimA-like"/>
    <property type="match status" value="1"/>
</dbReference>
<evidence type="ECO:0000259" key="1">
    <source>
        <dbReference type="Pfam" id="PF00534"/>
    </source>
</evidence>
<gene>
    <name evidence="3" type="ORF">A3C17_00335</name>
</gene>
<dbReference type="PANTHER" id="PTHR45947:SF13">
    <property type="entry name" value="TRANSFERASE"/>
    <property type="match status" value="1"/>
</dbReference>
<evidence type="ECO:0000313" key="4">
    <source>
        <dbReference type="Proteomes" id="UP000177097"/>
    </source>
</evidence>
<dbReference type="InterPro" id="IPR028098">
    <property type="entry name" value="Glyco_trans_4-like_N"/>
</dbReference>
<dbReference type="Gene3D" id="3.40.50.2000">
    <property type="entry name" value="Glycogen Phosphorylase B"/>
    <property type="match status" value="2"/>
</dbReference>
<dbReference type="EMBL" id="MGDX01000008">
    <property type="protein sequence ID" value="OGL71687.1"/>
    <property type="molecule type" value="Genomic_DNA"/>
</dbReference>
<sequence length="424" mass="47581">MKILIINKYWYRRGGADRYAIWLADALVRRGHEVRVFSVEHSKNIPDHHPVCISNVQTEQLHLLDAPRTIGRMVWSLEAQRALRELLRAWRPDIAHVHNIYTQMSPSVLPVLHEAKIPVVAHVHDYGMLSANYSLFDAHGIDRVGSFWSVVRRRGVKDSYVASAIAASAFAFHKTLGVYEKNIDRLIFTARFVQDLFKFKGWHGDRGTVIPYVVDLKGEDKKPQEDNGKMVFAGRLHKTKGVEILIEAARKTGISVEIIGDGPDRQKLQRQAGAMTNVSFLGALDNEATLCHMREARAVVVPSVWWEPFGMVAIEPQGLGTPVIASRTGGLAELVVHGQTGFLVPPSDVSELALAMRRLHDDPKEAWRMGLLGKRRFETQFSIDEHMRKLMVVYAGAVDNGAWPRYTGGLSHDAFIFADSRGDV</sequence>
<organism evidence="3 4">
    <name type="scientific">Candidatus Uhrbacteria bacterium RIFCSPHIGHO2_02_FULL_53_13</name>
    <dbReference type="NCBI Taxonomy" id="1802389"/>
    <lineage>
        <taxon>Bacteria</taxon>
        <taxon>Candidatus Uhriibacteriota</taxon>
    </lineage>
</organism>
<dbReference type="GO" id="GO:0016757">
    <property type="term" value="F:glycosyltransferase activity"/>
    <property type="evidence" value="ECO:0007669"/>
    <property type="project" value="InterPro"/>
</dbReference>
<reference evidence="3 4" key="1">
    <citation type="journal article" date="2016" name="Nat. Commun.">
        <title>Thousands of microbial genomes shed light on interconnected biogeochemical processes in an aquifer system.</title>
        <authorList>
            <person name="Anantharaman K."/>
            <person name="Brown C.T."/>
            <person name="Hug L.A."/>
            <person name="Sharon I."/>
            <person name="Castelle C.J."/>
            <person name="Probst A.J."/>
            <person name="Thomas B.C."/>
            <person name="Singh A."/>
            <person name="Wilkins M.J."/>
            <person name="Karaoz U."/>
            <person name="Brodie E.L."/>
            <person name="Williams K.H."/>
            <person name="Hubbard S.S."/>
            <person name="Banfield J.F."/>
        </authorList>
    </citation>
    <scope>NUCLEOTIDE SEQUENCE [LARGE SCALE GENOMIC DNA]</scope>
</reference>
<proteinExistence type="predicted"/>
<dbReference type="SUPFAM" id="SSF53756">
    <property type="entry name" value="UDP-Glycosyltransferase/glycogen phosphorylase"/>
    <property type="match status" value="1"/>
</dbReference>
<feature type="domain" description="Glycosyltransferase subfamily 4-like N-terminal" evidence="2">
    <location>
        <begin position="14"/>
        <end position="211"/>
    </location>
</feature>
<dbReference type="InterPro" id="IPR001296">
    <property type="entry name" value="Glyco_trans_1"/>
</dbReference>
<protein>
    <recommendedName>
        <fullName evidence="5">Glycosyltransferase subfamily 4-like N-terminal domain-containing protein</fullName>
    </recommendedName>
</protein>
<dbReference type="PANTHER" id="PTHR45947">
    <property type="entry name" value="SULFOQUINOVOSYL TRANSFERASE SQD2"/>
    <property type="match status" value="1"/>
</dbReference>
<feature type="domain" description="Glycosyl transferase family 1" evidence="1">
    <location>
        <begin position="221"/>
        <end position="370"/>
    </location>
</feature>
<dbReference type="InterPro" id="IPR050194">
    <property type="entry name" value="Glycosyltransferase_grp1"/>
</dbReference>
<evidence type="ECO:0000259" key="2">
    <source>
        <dbReference type="Pfam" id="PF13579"/>
    </source>
</evidence>
<evidence type="ECO:0000313" key="3">
    <source>
        <dbReference type="EMBL" id="OGL71687.1"/>
    </source>
</evidence>
<evidence type="ECO:0008006" key="5">
    <source>
        <dbReference type="Google" id="ProtNLM"/>
    </source>
</evidence>
<dbReference type="AlphaFoldDB" id="A0A1F7U1X7"/>
<name>A0A1F7U1X7_9BACT</name>
<dbReference type="Pfam" id="PF13579">
    <property type="entry name" value="Glyco_trans_4_4"/>
    <property type="match status" value="1"/>
</dbReference>
<dbReference type="STRING" id="1802389.A3C17_00335"/>